<dbReference type="EMBL" id="DS231625">
    <property type="protein sequence ID" value="EDU42500.1"/>
    <property type="molecule type" value="Genomic_DNA"/>
</dbReference>
<keyword evidence="4" id="KW-1133">Transmembrane helix</keyword>
<dbReference type="Proteomes" id="UP000001471">
    <property type="component" value="Unassembled WGS sequence"/>
</dbReference>
<comment type="subcellular location">
    <subcellularLocation>
        <location evidence="1">Membrane</location>
        <topology evidence="1">Multi-pass membrane protein</topology>
    </subcellularLocation>
</comment>
<protein>
    <recommendedName>
        <fullName evidence="5">Major facilitator superfamily (MFS) profile domain-containing protein</fullName>
    </recommendedName>
</protein>
<proteinExistence type="inferred from homology"/>
<dbReference type="OrthoDB" id="6499973at2759"/>
<feature type="compositionally biased region" description="Low complexity" evidence="3">
    <location>
        <begin position="60"/>
        <end position="73"/>
    </location>
</feature>
<feature type="domain" description="Major facilitator superfamily (MFS) profile" evidence="5">
    <location>
        <begin position="134"/>
        <end position="524"/>
    </location>
</feature>
<dbReference type="eggNOG" id="KOG2504">
    <property type="taxonomic scope" value="Eukaryota"/>
</dbReference>
<organism evidence="6 7">
    <name type="scientific">Pyrenophora tritici-repentis (strain Pt-1C-BFP)</name>
    <name type="common">Wheat tan spot fungus</name>
    <name type="synonym">Drechslera tritici-repentis</name>
    <dbReference type="NCBI Taxonomy" id="426418"/>
    <lineage>
        <taxon>Eukaryota</taxon>
        <taxon>Fungi</taxon>
        <taxon>Dikarya</taxon>
        <taxon>Ascomycota</taxon>
        <taxon>Pezizomycotina</taxon>
        <taxon>Dothideomycetes</taxon>
        <taxon>Pleosporomycetidae</taxon>
        <taxon>Pleosporales</taxon>
        <taxon>Pleosporineae</taxon>
        <taxon>Pleosporaceae</taxon>
        <taxon>Pyrenophora</taxon>
    </lineage>
</organism>
<accession>B2WHJ0</accession>
<feature type="transmembrane region" description="Helical" evidence="4">
    <location>
        <begin position="174"/>
        <end position="192"/>
    </location>
</feature>
<feature type="region of interest" description="Disordered" evidence="3">
    <location>
        <begin position="1"/>
        <end position="33"/>
    </location>
</feature>
<keyword evidence="4" id="KW-0472">Membrane</keyword>
<dbReference type="InterPro" id="IPR050327">
    <property type="entry name" value="Proton-linked_MCT"/>
</dbReference>
<comment type="similarity">
    <text evidence="2">Belongs to the major facilitator superfamily. Monocarboxylate porter (TC 2.A.1.13) family.</text>
</comment>
<feature type="transmembrane region" description="Helical" evidence="4">
    <location>
        <begin position="495"/>
        <end position="515"/>
    </location>
</feature>
<sequence>MACGHKDSSYPRAGRSKYARKRRMGETDEMADNVDVEKGMSSMGVAGDINLQHHADATARKATTTTTSPLQHQQHCHHESEEQEISRFPTHTSTNTSRPNGPKTAILHLAKTLTTRSNATLTNPPPPPDGGLTAWTQAIMGHFVILNTWGMIATFGVFQQYYTLHLSLEPSAVSWIGSVQMLGHFSLGMLTGRAFDAGFFYWSVIPGMLLSCLGIFLTSLSRSYWQFFLTQGVLVGVGNGMQFAPTLGLVSTYFSRNRSVALAIMASGSATGGLVYPCLARQLIPRVGFEWAVRTMGFMMLAMGVCYCALLKPRLPPRKTGPVLELAAFKEMPYSVFLLGVFLIALGQYFAFYYISSFAMDVLDLAYGTSINVLLVLNGVGVLGRLIPSFFADKYTGPYNILIPFCFVSAFVLFFWPLVKSEAGLYAWAVCYGFFVAGFQGIFPAAMTTLTTDMSKVGTRNGQGLAVVGLGTFIGPPIAGALIQSAGGRYLGAQVFAGVAVLVGSCVLVWGRWCITGKTFKVRV</sequence>
<feature type="transmembrane region" description="Helical" evidence="4">
    <location>
        <begin position="399"/>
        <end position="419"/>
    </location>
</feature>
<dbReference type="GO" id="GO:0022857">
    <property type="term" value="F:transmembrane transporter activity"/>
    <property type="evidence" value="ECO:0007669"/>
    <property type="project" value="InterPro"/>
</dbReference>
<feature type="transmembrane region" description="Helical" evidence="4">
    <location>
        <begin position="260"/>
        <end position="279"/>
    </location>
</feature>
<feature type="compositionally biased region" description="Polar residues" evidence="3">
    <location>
        <begin position="89"/>
        <end position="99"/>
    </location>
</feature>
<evidence type="ECO:0000256" key="3">
    <source>
        <dbReference type="SAM" id="MobiDB-lite"/>
    </source>
</evidence>
<dbReference type="InterPro" id="IPR011701">
    <property type="entry name" value="MFS"/>
</dbReference>
<dbReference type="InterPro" id="IPR036259">
    <property type="entry name" value="MFS_trans_sf"/>
</dbReference>
<dbReference type="GO" id="GO:0016020">
    <property type="term" value="C:membrane"/>
    <property type="evidence" value="ECO:0007669"/>
    <property type="project" value="UniProtKB-SubCell"/>
</dbReference>
<feature type="transmembrane region" description="Helical" evidence="4">
    <location>
        <begin position="367"/>
        <end position="387"/>
    </location>
</feature>
<feature type="compositionally biased region" description="Basic residues" evidence="3">
    <location>
        <begin position="14"/>
        <end position="23"/>
    </location>
</feature>
<name>B2WHJ0_PYRTR</name>
<feature type="transmembrane region" description="Helical" evidence="4">
    <location>
        <begin position="464"/>
        <end position="483"/>
    </location>
</feature>
<dbReference type="PANTHER" id="PTHR11360">
    <property type="entry name" value="MONOCARBOXYLATE TRANSPORTER"/>
    <property type="match status" value="1"/>
</dbReference>
<keyword evidence="4" id="KW-0812">Transmembrane</keyword>
<evidence type="ECO:0000259" key="5">
    <source>
        <dbReference type="PROSITE" id="PS50850"/>
    </source>
</evidence>
<gene>
    <name evidence="6" type="ORF">PTRG_09449</name>
</gene>
<dbReference type="PROSITE" id="PS50850">
    <property type="entry name" value="MFS"/>
    <property type="match status" value="1"/>
</dbReference>
<feature type="transmembrane region" description="Helical" evidence="4">
    <location>
        <begin position="199"/>
        <end position="218"/>
    </location>
</feature>
<dbReference type="OMA" id="NGMQFAP"/>
<evidence type="ECO:0000256" key="1">
    <source>
        <dbReference type="ARBA" id="ARBA00004141"/>
    </source>
</evidence>
<dbReference type="Pfam" id="PF07690">
    <property type="entry name" value="MFS_1"/>
    <property type="match status" value="1"/>
</dbReference>
<feature type="transmembrane region" description="Helical" evidence="4">
    <location>
        <begin position="224"/>
        <end position="248"/>
    </location>
</feature>
<feature type="transmembrane region" description="Helical" evidence="4">
    <location>
        <begin position="332"/>
        <end position="355"/>
    </location>
</feature>
<dbReference type="InterPro" id="IPR020846">
    <property type="entry name" value="MFS_dom"/>
</dbReference>
<evidence type="ECO:0000313" key="7">
    <source>
        <dbReference type="Proteomes" id="UP000001471"/>
    </source>
</evidence>
<evidence type="ECO:0000256" key="2">
    <source>
        <dbReference type="ARBA" id="ARBA00006727"/>
    </source>
</evidence>
<dbReference type="SUPFAM" id="SSF103473">
    <property type="entry name" value="MFS general substrate transporter"/>
    <property type="match status" value="1"/>
</dbReference>
<evidence type="ECO:0000313" key="6">
    <source>
        <dbReference type="EMBL" id="EDU42500.1"/>
    </source>
</evidence>
<dbReference type="InParanoid" id="B2WHJ0"/>
<feature type="transmembrane region" description="Helical" evidence="4">
    <location>
        <begin position="425"/>
        <end position="443"/>
    </location>
</feature>
<evidence type="ECO:0000256" key="4">
    <source>
        <dbReference type="SAM" id="Phobius"/>
    </source>
</evidence>
<feature type="transmembrane region" description="Helical" evidence="4">
    <location>
        <begin position="291"/>
        <end position="311"/>
    </location>
</feature>
<feature type="region of interest" description="Disordered" evidence="3">
    <location>
        <begin position="58"/>
        <end position="103"/>
    </location>
</feature>
<reference evidence="7" key="1">
    <citation type="journal article" date="2013" name="G3 (Bethesda)">
        <title>Comparative genomics of a plant-pathogenic fungus, Pyrenophora tritici-repentis, reveals transduplication and the impact of repeat elements on pathogenicity and population divergence.</title>
        <authorList>
            <person name="Manning V.A."/>
            <person name="Pandelova I."/>
            <person name="Dhillon B."/>
            <person name="Wilhelm L.J."/>
            <person name="Goodwin S.B."/>
            <person name="Berlin A.M."/>
            <person name="Figueroa M."/>
            <person name="Freitag M."/>
            <person name="Hane J.K."/>
            <person name="Henrissat B."/>
            <person name="Holman W.H."/>
            <person name="Kodira C.D."/>
            <person name="Martin J."/>
            <person name="Oliver R.P."/>
            <person name="Robbertse B."/>
            <person name="Schackwitz W."/>
            <person name="Schwartz D.C."/>
            <person name="Spatafora J.W."/>
            <person name="Turgeon B.G."/>
            <person name="Yandava C."/>
            <person name="Young S."/>
            <person name="Zhou S."/>
            <person name="Zeng Q."/>
            <person name="Grigoriev I.V."/>
            <person name="Ma L.-J."/>
            <person name="Ciuffetti L.M."/>
        </authorList>
    </citation>
    <scope>NUCLEOTIDE SEQUENCE [LARGE SCALE GENOMIC DNA]</scope>
    <source>
        <strain evidence="7">Pt-1C-BFP</strain>
    </source>
</reference>
<dbReference type="PANTHER" id="PTHR11360:SF130">
    <property type="entry name" value="MAJOR FACILITATOR SUPERFAMILY (MFS) PROFILE DOMAIN-CONTAINING PROTEIN-RELATED"/>
    <property type="match status" value="1"/>
</dbReference>
<dbReference type="AlphaFoldDB" id="B2WHJ0"/>
<feature type="transmembrane region" description="Helical" evidence="4">
    <location>
        <begin position="143"/>
        <end position="162"/>
    </location>
</feature>
<dbReference type="Gene3D" id="1.20.1250.20">
    <property type="entry name" value="MFS general substrate transporter like domains"/>
    <property type="match status" value="2"/>
</dbReference>
<dbReference type="HOGENOM" id="CLU_001265_1_1_1"/>